<dbReference type="GO" id="GO:0046872">
    <property type="term" value="F:metal ion binding"/>
    <property type="evidence" value="ECO:0007669"/>
    <property type="project" value="UniProtKB-KW"/>
</dbReference>
<reference evidence="8 9" key="1">
    <citation type="submission" date="2016-10" db="EMBL/GenBank/DDBJ databases">
        <authorList>
            <person name="de Groot N.N."/>
        </authorList>
    </citation>
    <scope>NUCLEOTIDE SEQUENCE [LARGE SCALE GENOMIC DNA]</scope>
    <source>
        <strain evidence="8 9">DSM 3217</strain>
    </source>
</reference>
<evidence type="ECO:0000256" key="6">
    <source>
        <dbReference type="ARBA" id="ARBA00035687"/>
    </source>
</evidence>
<gene>
    <name evidence="7" type="primary">rpmE</name>
    <name evidence="8" type="ORF">SAMN02910417_01427</name>
</gene>
<comment type="function">
    <text evidence="7">Binds the 23S rRNA.</text>
</comment>
<comment type="cofactor">
    <cofactor evidence="7">
        <name>Zn(2+)</name>
        <dbReference type="ChEBI" id="CHEBI:29105"/>
    </cofactor>
    <text evidence="7">Binds 1 zinc ion per subunit.</text>
</comment>
<protein>
    <recommendedName>
        <fullName evidence="6 7">Large ribosomal subunit protein bL31</fullName>
    </recommendedName>
</protein>
<dbReference type="GO" id="GO:0019843">
    <property type="term" value="F:rRNA binding"/>
    <property type="evidence" value="ECO:0007669"/>
    <property type="project" value="UniProtKB-KW"/>
</dbReference>
<name>A0A1G6BF16_EUBOX</name>
<dbReference type="OrthoDB" id="9803251at2"/>
<dbReference type="Proteomes" id="UP000199228">
    <property type="component" value="Unassembled WGS sequence"/>
</dbReference>
<dbReference type="PROSITE" id="PS01143">
    <property type="entry name" value="RIBOSOMAL_L31"/>
    <property type="match status" value="1"/>
</dbReference>
<keyword evidence="7" id="KW-0862">Zinc</keyword>
<evidence type="ECO:0000313" key="9">
    <source>
        <dbReference type="Proteomes" id="UP000199228"/>
    </source>
</evidence>
<evidence type="ECO:0000256" key="5">
    <source>
        <dbReference type="ARBA" id="ARBA00023274"/>
    </source>
</evidence>
<evidence type="ECO:0000256" key="3">
    <source>
        <dbReference type="ARBA" id="ARBA00022884"/>
    </source>
</evidence>
<sequence length="67" mass="7627">MREGIHPDYYQATVTCNCGNTFTVGSTKENIHVEICSKCHPFYTGQQKAAQARGRIDKFNRKYGINQ</sequence>
<keyword evidence="9" id="KW-1185">Reference proteome</keyword>
<dbReference type="RefSeq" id="WP_090173673.1">
    <property type="nucleotide sequence ID" value="NZ_FMXR01000010.1"/>
</dbReference>
<dbReference type="HAMAP" id="MF_00501">
    <property type="entry name" value="Ribosomal_bL31_1"/>
    <property type="match status" value="1"/>
</dbReference>
<keyword evidence="2 7" id="KW-0699">rRNA-binding</keyword>
<comment type="similarity">
    <text evidence="1 7">Belongs to the bacterial ribosomal protein bL31 family. Type A subfamily.</text>
</comment>
<feature type="binding site" evidence="7">
    <location>
        <position position="16"/>
    </location>
    <ligand>
        <name>Zn(2+)</name>
        <dbReference type="ChEBI" id="CHEBI:29105"/>
    </ligand>
</feature>
<comment type="subunit">
    <text evidence="7">Part of the 50S ribosomal subunit.</text>
</comment>
<dbReference type="GO" id="GO:1990904">
    <property type="term" value="C:ribonucleoprotein complex"/>
    <property type="evidence" value="ECO:0007669"/>
    <property type="project" value="UniProtKB-KW"/>
</dbReference>
<feature type="binding site" evidence="7">
    <location>
        <position position="36"/>
    </location>
    <ligand>
        <name>Zn(2+)</name>
        <dbReference type="ChEBI" id="CHEBI:29105"/>
    </ligand>
</feature>
<dbReference type="Pfam" id="PF01197">
    <property type="entry name" value="Ribosomal_L31"/>
    <property type="match status" value="1"/>
</dbReference>
<dbReference type="GO" id="GO:0006412">
    <property type="term" value="P:translation"/>
    <property type="evidence" value="ECO:0007669"/>
    <property type="project" value="UniProtKB-UniRule"/>
</dbReference>
<evidence type="ECO:0000313" key="8">
    <source>
        <dbReference type="EMBL" id="SDB19203.1"/>
    </source>
</evidence>
<dbReference type="PANTHER" id="PTHR33280:SF1">
    <property type="entry name" value="LARGE RIBOSOMAL SUBUNIT PROTEIN BL31C"/>
    <property type="match status" value="1"/>
</dbReference>
<dbReference type="PANTHER" id="PTHR33280">
    <property type="entry name" value="50S RIBOSOMAL PROTEIN L31, CHLOROPLASTIC"/>
    <property type="match status" value="1"/>
</dbReference>
<dbReference type="NCBIfam" id="TIGR00105">
    <property type="entry name" value="L31"/>
    <property type="match status" value="1"/>
</dbReference>
<dbReference type="Gene3D" id="4.10.830.30">
    <property type="entry name" value="Ribosomal protein L31"/>
    <property type="match status" value="1"/>
</dbReference>
<accession>A0A1G6BF16</accession>
<dbReference type="InterPro" id="IPR027491">
    <property type="entry name" value="Ribosomal_bL31_A"/>
</dbReference>
<dbReference type="GO" id="GO:0003735">
    <property type="term" value="F:structural constituent of ribosome"/>
    <property type="evidence" value="ECO:0007669"/>
    <property type="project" value="InterPro"/>
</dbReference>
<keyword evidence="5 7" id="KW-0687">Ribonucleoprotein</keyword>
<keyword evidence="7" id="KW-0479">Metal-binding</keyword>
<proteinExistence type="inferred from homology"/>
<dbReference type="NCBIfam" id="NF001809">
    <property type="entry name" value="PRK00528.1"/>
    <property type="match status" value="1"/>
</dbReference>
<keyword evidence="4 7" id="KW-0689">Ribosomal protein</keyword>
<evidence type="ECO:0000256" key="1">
    <source>
        <dbReference type="ARBA" id="ARBA00009296"/>
    </source>
</evidence>
<dbReference type="PRINTS" id="PR01249">
    <property type="entry name" value="RIBOSOMALL31"/>
</dbReference>
<evidence type="ECO:0000256" key="4">
    <source>
        <dbReference type="ARBA" id="ARBA00022980"/>
    </source>
</evidence>
<dbReference type="InterPro" id="IPR042105">
    <property type="entry name" value="Ribosomal_bL31_sf"/>
</dbReference>
<dbReference type="SUPFAM" id="SSF143800">
    <property type="entry name" value="L28p-like"/>
    <property type="match status" value="1"/>
</dbReference>
<dbReference type="GO" id="GO:0005840">
    <property type="term" value="C:ribosome"/>
    <property type="evidence" value="ECO:0007669"/>
    <property type="project" value="UniProtKB-KW"/>
</dbReference>
<dbReference type="AlphaFoldDB" id="A0A1G6BF16"/>
<dbReference type="InterPro" id="IPR034704">
    <property type="entry name" value="Ribosomal_bL28/bL31-like_sf"/>
</dbReference>
<dbReference type="NCBIfam" id="NF000612">
    <property type="entry name" value="PRK00019.1"/>
    <property type="match status" value="1"/>
</dbReference>
<evidence type="ECO:0000256" key="7">
    <source>
        <dbReference type="HAMAP-Rule" id="MF_00501"/>
    </source>
</evidence>
<dbReference type="STRING" id="1732.SAMN02910417_01427"/>
<keyword evidence="3 7" id="KW-0694">RNA-binding</keyword>
<feature type="binding site" evidence="7">
    <location>
        <position position="18"/>
    </location>
    <ligand>
        <name>Zn(2+)</name>
        <dbReference type="ChEBI" id="CHEBI:29105"/>
    </ligand>
</feature>
<evidence type="ECO:0000256" key="2">
    <source>
        <dbReference type="ARBA" id="ARBA00022730"/>
    </source>
</evidence>
<dbReference type="InterPro" id="IPR002150">
    <property type="entry name" value="Ribosomal_bL31"/>
</dbReference>
<dbReference type="EMBL" id="FMXR01000010">
    <property type="protein sequence ID" value="SDB19203.1"/>
    <property type="molecule type" value="Genomic_DNA"/>
</dbReference>
<feature type="binding site" evidence="7">
    <location>
        <position position="39"/>
    </location>
    <ligand>
        <name>Zn(2+)</name>
        <dbReference type="ChEBI" id="CHEBI:29105"/>
    </ligand>
</feature>
<organism evidence="8 9">
    <name type="scientific">Eubacterium oxidoreducens</name>
    <dbReference type="NCBI Taxonomy" id="1732"/>
    <lineage>
        <taxon>Bacteria</taxon>
        <taxon>Bacillati</taxon>
        <taxon>Bacillota</taxon>
        <taxon>Clostridia</taxon>
        <taxon>Eubacteriales</taxon>
        <taxon>Eubacteriaceae</taxon>
        <taxon>Eubacterium</taxon>
    </lineage>
</organism>